<dbReference type="OrthoDB" id="9811399at2"/>
<dbReference type="InterPro" id="IPR013108">
    <property type="entry name" value="Amidohydro_3"/>
</dbReference>
<accession>A0A3N1MCE1</accession>
<organism evidence="2 3">
    <name type="scientific">Stella humosa</name>
    <dbReference type="NCBI Taxonomy" id="94"/>
    <lineage>
        <taxon>Bacteria</taxon>
        <taxon>Pseudomonadati</taxon>
        <taxon>Pseudomonadota</taxon>
        <taxon>Alphaproteobacteria</taxon>
        <taxon>Rhodospirillales</taxon>
        <taxon>Stellaceae</taxon>
        <taxon>Stella</taxon>
    </lineage>
</organism>
<dbReference type="EMBL" id="RJKX01000013">
    <property type="protein sequence ID" value="ROQ00377.1"/>
    <property type="molecule type" value="Genomic_DNA"/>
</dbReference>
<comment type="caution">
    <text evidence="2">The sequence shown here is derived from an EMBL/GenBank/DDBJ whole genome shotgun (WGS) entry which is preliminary data.</text>
</comment>
<name>A0A3N1MCE1_9PROT</name>
<dbReference type="Pfam" id="PF07969">
    <property type="entry name" value="Amidohydro_3"/>
    <property type="match status" value="1"/>
</dbReference>
<dbReference type="PANTHER" id="PTHR22642">
    <property type="entry name" value="IMIDAZOLONEPROPIONASE"/>
    <property type="match status" value="1"/>
</dbReference>
<dbReference type="Proteomes" id="UP000278222">
    <property type="component" value="Unassembled WGS sequence"/>
</dbReference>
<evidence type="ECO:0000313" key="3">
    <source>
        <dbReference type="Proteomes" id="UP000278222"/>
    </source>
</evidence>
<dbReference type="Gene3D" id="2.30.40.10">
    <property type="entry name" value="Urease, subunit C, domain 1"/>
    <property type="match status" value="1"/>
</dbReference>
<proteinExistence type="predicted"/>
<sequence length="577" mass="61373">MTGLLLHGGRVVTLDGADRVAEAVAIAGDRIAAVGSRAELAGWAAAIGAAEVDLAGRTVVPGLIDGHAHLDREGLKHELPSLAGARSIADVQEIVAGLVARARPGEWIVTMPLGAPPDFAGMPEGLAEGRWPDRHDLDRVAPDNPVYIKSIWGYWRHTLPLVSIANSRALALCGVDAATPPPAPTVEIVRDPATGEPTGVFVERHFMPLVELSIMAGAPGFDVAARARALRRSMRIYNGFGTTSVFEGHGVAADVQAAFETVRGSGDQTVRANLVYSPAWSLMGPDGSPAAVLKGWLGWLRGRGYGDDWLRLSGIYAEIDEGGDNALRARALPQTGWAGFHYDAGLPRGATRELLLEAARSGVRAVGIWPNMLELFVEVDRDIPLAGRRWVFGHVSLATATDIARMADLGLVVTTHTNRYVWKEGQMLLDRIGPERENEIVPLAAIRAAGVPVSLATDNVPPSMFPTIWHAVARRARGSGRVIAPDQRLDRMAALRAATVAGAYLTFEEDRKGTIAPGRLADLAVLSADPLTVDEDRLPAIVAERTIVGGRIVFDRAADGPEPFLPPPVSIARGVGP</sequence>
<dbReference type="PANTHER" id="PTHR22642:SF2">
    <property type="entry name" value="PROTEIN LONG AFTER FAR-RED 3"/>
    <property type="match status" value="1"/>
</dbReference>
<dbReference type="SUPFAM" id="SSF51338">
    <property type="entry name" value="Composite domain of metallo-dependent hydrolases"/>
    <property type="match status" value="1"/>
</dbReference>
<dbReference type="InterPro" id="IPR011059">
    <property type="entry name" value="Metal-dep_hydrolase_composite"/>
</dbReference>
<dbReference type="Gene3D" id="3.10.310.70">
    <property type="match status" value="1"/>
</dbReference>
<evidence type="ECO:0000313" key="2">
    <source>
        <dbReference type="EMBL" id="ROQ00377.1"/>
    </source>
</evidence>
<dbReference type="RefSeq" id="WP_123689665.1">
    <property type="nucleotide sequence ID" value="NZ_AP019700.1"/>
</dbReference>
<feature type="domain" description="Amidohydrolase 3" evidence="1">
    <location>
        <begin position="51"/>
        <end position="554"/>
    </location>
</feature>
<dbReference type="Gene3D" id="3.20.20.140">
    <property type="entry name" value="Metal-dependent hydrolases"/>
    <property type="match status" value="1"/>
</dbReference>
<evidence type="ECO:0000259" key="1">
    <source>
        <dbReference type="Pfam" id="PF07969"/>
    </source>
</evidence>
<dbReference type="GO" id="GO:0016810">
    <property type="term" value="F:hydrolase activity, acting on carbon-nitrogen (but not peptide) bonds"/>
    <property type="evidence" value="ECO:0007669"/>
    <property type="project" value="InterPro"/>
</dbReference>
<keyword evidence="3" id="KW-1185">Reference proteome</keyword>
<dbReference type="InterPro" id="IPR032466">
    <property type="entry name" value="Metal_Hydrolase"/>
</dbReference>
<dbReference type="AlphaFoldDB" id="A0A3N1MCE1"/>
<reference evidence="2 3" key="1">
    <citation type="submission" date="2018-11" db="EMBL/GenBank/DDBJ databases">
        <title>Genomic Encyclopedia of Type Strains, Phase IV (KMG-IV): sequencing the most valuable type-strain genomes for metagenomic binning, comparative biology and taxonomic classification.</title>
        <authorList>
            <person name="Goeker M."/>
        </authorList>
    </citation>
    <scope>NUCLEOTIDE SEQUENCE [LARGE SCALE GENOMIC DNA]</scope>
    <source>
        <strain evidence="2 3">DSM 5900</strain>
    </source>
</reference>
<gene>
    <name evidence="2" type="ORF">EDC65_2173</name>
</gene>
<dbReference type="SUPFAM" id="SSF51556">
    <property type="entry name" value="Metallo-dependent hydrolases"/>
    <property type="match status" value="1"/>
</dbReference>
<protein>
    <recommendedName>
        <fullName evidence="1">Amidohydrolase 3 domain-containing protein</fullName>
    </recommendedName>
</protein>